<dbReference type="EMBL" id="JBBWWR010000007">
    <property type="protein sequence ID" value="KAK8963602.1"/>
    <property type="molecule type" value="Genomic_DNA"/>
</dbReference>
<keyword evidence="4" id="KW-0732">Signal</keyword>
<feature type="region of interest" description="Disordered" evidence="9">
    <location>
        <begin position="306"/>
        <end position="329"/>
    </location>
</feature>
<proteinExistence type="predicted"/>
<feature type="region of interest" description="Disordered" evidence="9">
    <location>
        <begin position="25"/>
        <end position="48"/>
    </location>
</feature>
<evidence type="ECO:0000313" key="13">
    <source>
        <dbReference type="Proteomes" id="UP001412067"/>
    </source>
</evidence>
<protein>
    <recommendedName>
        <fullName evidence="11">Leucine-rich repeat-containing N-terminal plant-type domain-containing protein</fullName>
    </recommendedName>
</protein>
<evidence type="ECO:0000256" key="7">
    <source>
        <dbReference type="ARBA" id="ARBA00023136"/>
    </source>
</evidence>
<dbReference type="InterPro" id="IPR032675">
    <property type="entry name" value="LRR_dom_sf"/>
</dbReference>
<keyword evidence="13" id="KW-1185">Reference proteome</keyword>
<feature type="transmembrane region" description="Helical" evidence="10">
    <location>
        <begin position="101"/>
        <end position="120"/>
    </location>
</feature>
<evidence type="ECO:0000256" key="8">
    <source>
        <dbReference type="ARBA" id="ARBA00023180"/>
    </source>
</evidence>
<evidence type="ECO:0000256" key="1">
    <source>
        <dbReference type="ARBA" id="ARBA00004479"/>
    </source>
</evidence>
<feature type="domain" description="Leucine-rich repeat-containing N-terminal plant-type" evidence="11">
    <location>
        <begin position="147"/>
        <end position="181"/>
    </location>
</feature>
<organism evidence="12 13">
    <name type="scientific">Platanthera guangdongensis</name>
    <dbReference type="NCBI Taxonomy" id="2320717"/>
    <lineage>
        <taxon>Eukaryota</taxon>
        <taxon>Viridiplantae</taxon>
        <taxon>Streptophyta</taxon>
        <taxon>Embryophyta</taxon>
        <taxon>Tracheophyta</taxon>
        <taxon>Spermatophyta</taxon>
        <taxon>Magnoliopsida</taxon>
        <taxon>Liliopsida</taxon>
        <taxon>Asparagales</taxon>
        <taxon>Orchidaceae</taxon>
        <taxon>Orchidoideae</taxon>
        <taxon>Orchideae</taxon>
        <taxon>Orchidinae</taxon>
        <taxon>Platanthera</taxon>
    </lineage>
</organism>
<evidence type="ECO:0000256" key="6">
    <source>
        <dbReference type="ARBA" id="ARBA00022989"/>
    </source>
</evidence>
<dbReference type="SUPFAM" id="SSF52058">
    <property type="entry name" value="L domain-like"/>
    <property type="match status" value="1"/>
</dbReference>
<evidence type="ECO:0000256" key="4">
    <source>
        <dbReference type="ARBA" id="ARBA00022729"/>
    </source>
</evidence>
<sequence length="329" mass="35822">MTSAKTARNHPFMSVILKRSSRWFPKRLHSGSSPPKRRPAREGGPVAVRPLPGALLSGEAAQNWAASSLPDHPSPPSPDGQLSFLLEVVIDALQFGRTISFLHFFTALALALAVHLSSALTPDGTFSFSAVDSLHHPSVSHFRIAGKALLELKDGWNDTKRMLRSWRGRDPNPCGWAGVTCHFPDLRVRSMSVNLPYMLLGGIISPSIGKLTRLRRLCMKCRDLSSNLLGGTIPPSIGQLMQLHFLNLSTNFFSGEIPNVGVLGKFRNSSFVGNLELCGFPIQKKCRGTLGFPAVLPRTGSFPSEALKGGSKKSQHFLASTTMEERESS</sequence>
<evidence type="ECO:0000256" key="5">
    <source>
        <dbReference type="ARBA" id="ARBA00022737"/>
    </source>
</evidence>
<comment type="caution">
    <text evidence="12">The sequence shown here is derived from an EMBL/GenBank/DDBJ whole genome shotgun (WGS) entry which is preliminary data.</text>
</comment>
<keyword evidence="2" id="KW-0433">Leucine-rich repeat</keyword>
<dbReference type="PANTHER" id="PTHR48063">
    <property type="entry name" value="LRR RECEPTOR-LIKE KINASE"/>
    <property type="match status" value="1"/>
</dbReference>
<evidence type="ECO:0000313" key="12">
    <source>
        <dbReference type="EMBL" id="KAK8963602.1"/>
    </source>
</evidence>
<name>A0ABR2MHG8_9ASPA</name>
<dbReference type="Pfam" id="PF08263">
    <property type="entry name" value="LRRNT_2"/>
    <property type="match status" value="1"/>
</dbReference>
<reference evidence="12 13" key="1">
    <citation type="journal article" date="2022" name="Nat. Plants">
        <title>Genomes of leafy and leafless Platanthera orchids illuminate the evolution of mycoheterotrophy.</title>
        <authorList>
            <person name="Li M.H."/>
            <person name="Liu K.W."/>
            <person name="Li Z."/>
            <person name="Lu H.C."/>
            <person name="Ye Q.L."/>
            <person name="Zhang D."/>
            <person name="Wang J.Y."/>
            <person name="Li Y.F."/>
            <person name="Zhong Z.M."/>
            <person name="Liu X."/>
            <person name="Yu X."/>
            <person name="Liu D.K."/>
            <person name="Tu X.D."/>
            <person name="Liu B."/>
            <person name="Hao Y."/>
            <person name="Liao X.Y."/>
            <person name="Jiang Y.T."/>
            <person name="Sun W.H."/>
            <person name="Chen J."/>
            <person name="Chen Y.Q."/>
            <person name="Ai Y."/>
            <person name="Zhai J.W."/>
            <person name="Wu S.S."/>
            <person name="Zhou Z."/>
            <person name="Hsiao Y.Y."/>
            <person name="Wu W.L."/>
            <person name="Chen Y.Y."/>
            <person name="Lin Y.F."/>
            <person name="Hsu J.L."/>
            <person name="Li C.Y."/>
            <person name="Wang Z.W."/>
            <person name="Zhao X."/>
            <person name="Zhong W.Y."/>
            <person name="Ma X.K."/>
            <person name="Ma L."/>
            <person name="Huang J."/>
            <person name="Chen G.Z."/>
            <person name="Huang M.Z."/>
            <person name="Huang L."/>
            <person name="Peng D.H."/>
            <person name="Luo Y.B."/>
            <person name="Zou S.Q."/>
            <person name="Chen S.P."/>
            <person name="Lan S."/>
            <person name="Tsai W.C."/>
            <person name="Van de Peer Y."/>
            <person name="Liu Z.J."/>
        </authorList>
    </citation>
    <scope>NUCLEOTIDE SEQUENCE [LARGE SCALE GENOMIC DNA]</scope>
    <source>
        <strain evidence="12">Lor288</strain>
    </source>
</reference>
<feature type="compositionally biased region" description="Basic residues" evidence="9">
    <location>
        <begin position="25"/>
        <end position="39"/>
    </location>
</feature>
<keyword evidence="8" id="KW-0325">Glycoprotein</keyword>
<keyword evidence="7 10" id="KW-0472">Membrane</keyword>
<keyword evidence="3 10" id="KW-0812">Transmembrane</keyword>
<dbReference type="InterPro" id="IPR013210">
    <property type="entry name" value="LRR_N_plant-typ"/>
</dbReference>
<dbReference type="InterPro" id="IPR046956">
    <property type="entry name" value="RLP23-like"/>
</dbReference>
<evidence type="ECO:0000259" key="11">
    <source>
        <dbReference type="Pfam" id="PF08263"/>
    </source>
</evidence>
<evidence type="ECO:0000256" key="3">
    <source>
        <dbReference type="ARBA" id="ARBA00022692"/>
    </source>
</evidence>
<evidence type="ECO:0000256" key="9">
    <source>
        <dbReference type="SAM" id="MobiDB-lite"/>
    </source>
</evidence>
<dbReference type="Gene3D" id="3.80.10.10">
    <property type="entry name" value="Ribonuclease Inhibitor"/>
    <property type="match status" value="2"/>
</dbReference>
<accession>A0ABR2MHG8</accession>
<keyword evidence="5" id="KW-0677">Repeat</keyword>
<gene>
    <name evidence="12" type="ORF">KSP40_PGU005729</name>
</gene>
<evidence type="ECO:0000256" key="2">
    <source>
        <dbReference type="ARBA" id="ARBA00022614"/>
    </source>
</evidence>
<dbReference type="PANTHER" id="PTHR48063:SF112">
    <property type="entry name" value="RECEPTOR LIKE PROTEIN 30-LIKE"/>
    <property type="match status" value="1"/>
</dbReference>
<keyword evidence="6 10" id="KW-1133">Transmembrane helix</keyword>
<dbReference type="Proteomes" id="UP001412067">
    <property type="component" value="Unassembled WGS sequence"/>
</dbReference>
<evidence type="ECO:0000256" key="10">
    <source>
        <dbReference type="SAM" id="Phobius"/>
    </source>
</evidence>
<comment type="subcellular location">
    <subcellularLocation>
        <location evidence="1">Membrane</location>
        <topology evidence="1">Single-pass type I membrane protein</topology>
    </subcellularLocation>
</comment>